<evidence type="ECO:0000313" key="3">
    <source>
        <dbReference type="Proteomes" id="UP001229651"/>
    </source>
</evidence>
<reference evidence="2 3" key="1">
    <citation type="submission" date="2023-07" db="EMBL/GenBank/DDBJ databases">
        <title>Sequencing the genomes of 1000 actinobacteria strains.</title>
        <authorList>
            <person name="Klenk H.-P."/>
        </authorList>
    </citation>
    <scope>NUCLEOTIDE SEQUENCE [LARGE SCALE GENOMIC DNA]</scope>
    <source>
        <strain evidence="2 3">DSM 45805</strain>
    </source>
</reference>
<gene>
    <name evidence="2" type="ORF">FB470_002880</name>
</gene>
<keyword evidence="1" id="KW-1133">Transmembrane helix</keyword>
<comment type="caution">
    <text evidence="2">The sequence shown here is derived from an EMBL/GenBank/DDBJ whole genome shotgun (WGS) entry which is preliminary data.</text>
</comment>
<name>A0ABU0EU99_9PSEU</name>
<keyword evidence="1" id="KW-0812">Transmembrane</keyword>
<proteinExistence type="predicted"/>
<organism evidence="2 3">
    <name type="scientific">Amycolatopsis thermophila</name>
    <dbReference type="NCBI Taxonomy" id="206084"/>
    <lineage>
        <taxon>Bacteria</taxon>
        <taxon>Bacillati</taxon>
        <taxon>Actinomycetota</taxon>
        <taxon>Actinomycetes</taxon>
        <taxon>Pseudonocardiales</taxon>
        <taxon>Pseudonocardiaceae</taxon>
        <taxon>Amycolatopsis</taxon>
    </lineage>
</organism>
<evidence type="ECO:0000313" key="2">
    <source>
        <dbReference type="EMBL" id="MDQ0378886.1"/>
    </source>
</evidence>
<keyword evidence="1" id="KW-0472">Membrane</keyword>
<accession>A0ABU0EU99</accession>
<feature type="transmembrane region" description="Helical" evidence="1">
    <location>
        <begin position="38"/>
        <end position="58"/>
    </location>
</feature>
<feature type="transmembrane region" description="Helical" evidence="1">
    <location>
        <begin position="89"/>
        <end position="107"/>
    </location>
</feature>
<sequence>MTAGVVFVVVAFLVAAAAMLRRARGAAPAVLRHLSRLWSWTGFVLAAVPSTVWLVLWLSGGQAKALAGLGGLVLSAAPVLAGYRFPRLVPVSLALCLLVSLSIAVAWDRLVMLLPLSLALTGVWLLALVLHLRSTRADGAGERRETPVQRRNETSS</sequence>
<dbReference type="EMBL" id="JAUSUT010000001">
    <property type="protein sequence ID" value="MDQ0378886.1"/>
    <property type="molecule type" value="Genomic_DNA"/>
</dbReference>
<dbReference type="Proteomes" id="UP001229651">
    <property type="component" value="Unassembled WGS sequence"/>
</dbReference>
<dbReference type="RefSeq" id="WP_306991910.1">
    <property type="nucleotide sequence ID" value="NZ_JAUSUT010000001.1"/>
</dbReference>
<protein>
    <submittedName>
        <fullName evidence="2">Uncharacterized protein</fullName>
    </submittedName>
</protein>
<feature type="transmembrane region" description="Helical" evidence="1">
    <location>
        <begin position="65"/>
        <end position="83"/>
    </location>
</feature>
<keyword evidence="3" id="KW-1185">Reference proteome</keyword>
<evidence type="ECO:0000256" key="1">
    <source>
        <dbReference type="SAM" id="Phobius"/>
    </source>
</evidence>
<feature type="transmembrane region" description="Helical" evidence="1">
    <location>
        <begin position="114"/>
        <end position="132"/>
    </location>
</feature>